<reference evidence="1" key="1">
    <citation type="submission" date="2022-03" db="EMBL/GenBank/DDBJ databases">
        <authorList>
            <person name="Sayadi A."/>
        </authorList>
    </citation>
    <scope>NUCLEOTIDE SEQUENCE</scope>
</reference>
<proteinExistence type="predicted"/>
<dbReference type="Proteomes" id="UP001152888">
    <property type="component" value="Unassembled WGS sequence"/>
</dbReference>
<dbReference type="Gene3D" id="3.30.420.10">
    <property type="entry name" value="Ribonuclease H-like superfamily/Ribonuclease H"/>
    <property type="match status" value="1"/>
</dbReference>
<accession>A0A9P0MGW9</accession>
<organism evidence="1 2">
    <name type="scientific">Acanthoscelides obtectus</name>
    <name type="common">Bean weevil</name>
    <name type="synonym">Bruchus obtectus</name>
    <dbReference type="NCBI Taxonomy" id="200917"/>
    <lineage>
        <taxon>Eukaryota</taxon>
        <taxon>Metazoa</taxon>
        <taxon>Ecdysozoa</taxon>
        <taxon>Arthropoda</taxon>
        <taxon>Hexapoda</taxon>
        <taxon>Insecta</taxon>
        <taxon>Pterygota</taxon>
        <taxon>Neoptera</taxon>
        <taxon>Endopterygota</taxon>
        <taxon>Coleoptera</taxon>
        <taxon>Polyphaga</taxon>
        <taxon>Cucujiformia</taxon>
        <taxon>Chrysomeloidea</taxon>
        <taxon>Chrysomelidae</taxon>
        <taxon>Bruchinae</taxon>
        <taxon>Bruchini</taxon>
        <taxon>Acanthoscelides</taxon>
    </lineage>
</organism>
<keyword evidence="2" id="KW-1185">Reference proteome</keyword>
<evidence type="ECO:0000313" key="1">
    <source>
        <dbReference type="EMBL" id="CAH2012296.1"/>
    </source>
</evidence>
<comment type="caution">
    <text evidence="1">The sequence shown here is derived from an EMBL/GenBank/DDBJ whole genome shotgun (WGS) entry which is preliminary data.</text>
</comment>
<dbReference type="InterPro" id="IPR036397">
    <property type="entry name" value="RNaseH_sf"/>
</dbReference>
<name>A0A9P0MGW9_ACAOB</name>
<dbReference type="EMBL" id="CAKOFQ010008165">
    <property type="protein sequence ID" value="CAH2012296.1"/>
    <property type="molecule type" value="Genomic_DNA"/>
</dbReference>
<dbReference type="GO" id="GO:0003676">
    <property type="term" value="F:nucleic acid binding"/>
    <property type="evidence" value="ECO:0007669"/>
    <property type="project" value="InterPro"/>
</dbReference>
<sequence>MEKYSSKKCDSSPGERATSCWASHNRYNIEIGVGDTGTPPPPYSPDLSPCDYYMFGSLTEALGGQRFNTDEEVEEFVRT</sequence>
<dbReference type="AlphaFoldDB" id="A0A9P0MGW9"/>
<evidence type="ECO:0000313" key="2">
    <source>
        <dbReference type="Proteomes" id="UP001152888"/>
    </source>
</evidence>
<gene>
    <name evidence="1" type="ORF">ACAOBT_LOCUS32750</name>
</gene>
<protein>
    <submittedName>
        <fullName evidence="1">Uncharacterized protein</fullName>
    </submittedName>
</protein>